<dbReference type="Proteomes" id="UP000222310">
    <property type="component" value="Unassembled WGS sequence"/>
</dbReference>
<dbReference type="AlphaFoldDB" id="A0A9Q5Z697"/>
<dbReference type="RefSeq" id="WP_099068991.1">
    <property type="nucleotide sequence ID" value="NZ_LAHD01000138.1"/>
</dbReference>
<gene>
    <name evidence="1" type="ORF">VF08_31305</name>
</gene>
<proteinExistence type="predicted"/>
<accession>A0A9Q5Z697</accession>
<dbReference type="GeneID" id="57098189"/>
<protein>
    <submittedName>
        <fullName evidence="1">Uncharacterized protein</fullName>
    </submittedName>
</protein>
<sequence length="132" mass="15312">MDWVKVYDKAFNLHTNPRPRIVIIRSFQSRILSIQTSKFGSWDYSFIGWIVPILNAPSGVSEGRYTRLYLGNQSHILQPHDLVGNLEIKPRLWIPDLTVRIWELQGYSTPEQVALTNFERIESKIDGLINES</sequence>
<name>A0A9Q5Z697_NOSLI</name>
<reference evidence="1 2" key="1">
    <citation type="submission" date="2015-02" db="EMBL/GenBank/DDBJ databases">
        <title>Nostoc linckia genome annotation.</title>
        <authorList>
            <person name="Zhou Z."/>
        </authorList>
    </citation>
    <scope>NUCLEOTIDE SEQUENCE [LARGE SCALE GENOMIC DNA]</scope>
    <source>
        <strain evidence="2">z8</strain>
    </source>
</reference>
<dbReference type="EMBL" id="LAHD01000138">
    <property type="protein sequence ID" value="PHJ95768.1"/>
    <property type="molecule type" value="Genomic_DNA"/>
</dbReference>
<organism evidence="1 2">
    <name type="scientific">Nostoc linckia z8</name>
    <dbReference type="NCBI Taxonomy" id="1628746"/>
    <lineage>
        <taxon>Bacteria</taxon>
        <taxon>Bacillati</taxon>
        <taxon>Cyanobacteriota</taxon>
        <taxon>Cyanophyceae</taxon>
        <taxon>Nostocales</taxon>
        <taxon>Nostocaceae</taxon>
        <taxon>Nostoc</taxon>
    </lineage>
</organism>
<evidence type="ECO:0000313" key="2">
    <source>
        <dbReference type="Proteomes" id="UP000222310"/>
    </source>
</evidence>
<comment type="caution">
    <text evidence="1">The sequence shown here is derived from an EMBL/GenBank/DDBJ whole genome shotgun (WGS) entry which is preliminary data.</text>
</comment>
<evidence type="ECO:0000313" key="1">
    <source>
        <dbReference type="EMBL" id="PHJ95768.1"/>
    </source>
</evidence>